<protein>
    <submittedName>
        <fullName evidence="1">Uncharacterized protein</fullName>
    </submittedName>
</protein>
<reference evidence="2" key="1">
    <citation type="journal article" date="2019" name="Int. J. Syst. Evol. Microbiol.">
        <title>The Global Catalogue of Microorganisms (GCM) 10K type strain sequencing project: providing services to taxonomists for standard genome sequencing and annotation.</title>
        <authorList>
            <consortium name="The Broad Institute Genomics Platform"/>
            <consortium name="The Broad Institute Genome Sequencing Center for Infectious Disease"/>
            <person name="Wu L."/>
            <person name="Ma J."/>
        </authorList>
    </citation>
    <scope>NUCLEOTIDE SEQUENCE [LARGE SCALE GENOMIC DNA]</scope>
    <source>
        <strain evidence="2">JCM 31486</strain>
    </source>
</reference>
<dbReference type="EMBL" id="JBHTIS010002827">
    <property type="protein sequence ID" value="MFD1050423.1"/>
    <property type="molecule type" value="Genomic_DNA"/>
</dbReference>
<comment type="caution">
    <text evidence="1">The sequence shown here is derived from an EMBL/GenBank/DDBJ whole genome shotgun (WGS) entry which is preliminary data.</text>
</comment>
<keyword evidence="2" id="KW-1185">Reference proteome</keyword>
<organism evidence="1 2">
    <name type="scientific">Kibdelosporangium lantanae</name>
    <dbReference type="NCBI Taxonomy" id="1497396"/>
    <lineage>
        <taxon>Bacteria</taxon>
        <taxon>Bacillati</taxon>
        <taxon>Actinomycetota</taxon>
        <taxon>Actinomycetes</taxon>
        <taxon>Pseudonocardiales</taxon>
        <taxon>Pseudonocardiaceae</taxon>
        <taxon>Kibdelosporangium</taxon>
    </lineage>
</organism>
<proteinExistence type="predicted"/>
<evidence type="ECO:0000313" key="2">
    <source>
        <dbReference type="Proteomes" id="UP001597045"/>
    </source>
</evidence>
<sequence>MTIRRSYGDSCAAAHALDLVGERWALTDRREDLDAVIDTLHTVLSIAPDTNVGWVRWSSNLAVALERRYRLTGAPDDLTTARELHRNACVEGADTDLAWSLHGARNWGLAAIDAAAGVSINCDYEVDGKTIGTWL</sequence>
<evidence type="ECO:0000313" key="1">
    <source>
        <dbReference type="EMBL" id="MFD1050423.1"/>
    </source>
</evidence>
<gene>
    <name evidence="1" type="ORF">ACFQ1S_35300</name>
</gene>
<accession>A0ABW3MI30</accession>
<dbReference type="Proteomes" id="UP001597045">
    <property type="component" value="Unassembled WGS sequence"/>
</dbReference>
<feature type="non-terminal residue" evidence="1">
    <location>
        <position position="135"/>
    </location>
</feature>
<name>A0ABW3MI30_9PSEU</name>